<evidence type="ECO:0000256" key="2">
    <source>
        <dbReference type="ARBA" id="ARBA00022448"/>
    </source>
</evidence>
<evidence type="ECO:0000256" key="4">
    <source>
        <dbReference type="ARBA" id="ARBA00022982"/>
    </source>
</evidence>
<dbReference type="Gramene" id="rna19691">
    <property type="protein sequence ID" value="RHN71048.1"/>
    <property type="gene ID" value="gene19691"/>
</dbReference>
<dbReference type="EMBL" id="PSQE01000003">
    <property type="protein sequence ID" value="RHN71048.1"/>
    <property type="molecule type" value="Genomic_DNA"/>
</dbReference>
<keyword evidence="8" id="KW-0560">Oxidoreductase</keyword>
<keyword evidence="2" id="KW-0813">Transport</keyword>
<feature type="domain" description="Thioredoxin" evidence="7">
    <location>
        <begin position="5"/>
        <end position="45"/>
    </location>
</feature>
<organism evidence="8 9">
    <name type="scientific">Medicago truncatula</name>
    <name type="common">Barrel medic</name>
    <name type="synonym">Medicago tribuloides</name>
    <dbReference type="NCBI Taxonomy" id="3880"/>
    <lineage>
        <taxon>Eukaryota</taxon>
        <taxon>Viridiplantae</taxon>
        <taxon>Streptophyta</taxon>
        <taxon>Embryophyta</taxon>
        <taxon>Tracheophyta</taxon>
        <taxon>Spermatophyta</taxon>
        <taxon>Magnoliopsida</taxon>
        <taxon>eudicotyledons</taxon>
        <taxon>Gunneridae</taxon>
        <taxon>Pentapetalae</taxon>
        <taxon>rosids</taxon>
        <taxon>fabids</taxon>
        <taxon>Fabales</taxon>
        <taxon>Fabaceae</taxon>
        <taxon>Papilionoideae</taxon>
        <taxon>50 kb inversion clade</taxon>
        <taxon>NPAAA clade</taxon>
        <taxon>Hologalegina</taxon>
        <taxon>IRL clade</taxon>
        <taxon>Trifolieae</taxon>
        <taxon>Medicago</taxon>
    </lineage>
</organism>
<dbReference type="SUPFAM" id="SSF52833">
    <property type="entry name" value="Thioredoxin-like"/>
    <property type="match status" value="1"/>
</dbReference>
<dbReference type="InterPro" id="IPR050620">
    <property type="entry name" value="Thioredoxin_H-type-like"/>
</dbReference>
<dbReference type="CDD" id="cd02947">
    <property type="entry name" value="TRX_family"/>
    <property type="match status" value="1"/>
</dbReference>
<dbReference type="Pfam" id="PF00085">
    <property type="entry name" value="Thioredoxin"/>
    <property type="match status" value="1"/>
</dbReference>
<sequence>MSPSLLKVDVDELNTIAEEWEIEAMPTFLFLKEGKLVNKVVGGNKTGRE</sequence>
<accession>A0A396J2H2</accession>
<evidence type="ECO:0000256" key="3">
    <source>
        <dbReference type="ARBA" id="ARBA00022490"/>
    </source>
</evidence>
<keyword evidence="3" id="KW-0963">Cytoplasm</keyword>
<gene>
    <name evidence="8" type="ORF">MtrunA17_Chr3g0142031</name>
</gene>
<dbReference type="AlphaFoldDB" id="A0A396J2H2"/>
<dbReference type="InterPro" id="IPR036249">
    <property type="entry name" value="Thioredoxin-like_sf"/>
</dbReference>
<evidence type="ECO:0000313" key="8">
    <source>
        <dbReference type="EMBL" id="RHN71048.1"/>
    </source>
</evidence>
<evidence type="ECO:0000256" key="1">
    <source>
        <dbReference type="ARBA" id="ARBA00004496"/>
    </source>
</evidence>
<dbReference type="Gene3D" id="3.40.30.10">
    <property type="entry name" value="Glutaredoxin"/>
    <property type="match status" value="1"/>
</dbReference>
<evidence type="ECO:0000256" key="6">
    <source>
        <dbReference type="ARBA" id="ARBA00023284"/>
    </source>
</evidence>
<evidence type="ECO:0000313" key="9">
    <source>
        <dbReference type="Proteomes" id="UP000265566"/>
    </source>
</evidence>
<dbReference type="InterPro" id="IPR013766">
    <property type="entry name" value="Thioredoxin_domain"/>
</dbReference>
<dbReference type="PANTHER" id="PTHR10438">
    <property type="entry name" value="THIOREDOXIN"/>
    <property type="match status" value="1"/>
</dbReference>
<keyword evidence="5" id="KW-1015">Disulfide bond</keyword>
<proteinExistence type="predicted"/>
<dbReference type="PANTHER" id="PTHR10438:SF453">
    <property type="entry name" value="THIOREDOXIN H4-RELATED"/>
    <property type="match status" value="1"/>
</dbReference>
<name>A0A396J2H2_MEDTR</name>
<comment type="subcellular location">
    <subcellularLocation>
        <location evidence="1">Cytoplasm</location>
    </subcellularLocation>
</comment>
<dbReference type="Proteomes" id="UP000265566">
    <property type="component" value="Chromosome 3"/>
</dbReference>
<keyword evidence="4" id="KW-0249">Electron transport</keyword>
<dbReference type="EC" id="1.6.5.4" evidence="8"/>
<comment type="caution">
    <text evidence="8">The sequence shown here is derived from an EMBL/GenBank/DDBJ whole genome shotgun (WGS) entry which is preliminary data.</text>
</comment>
<dbReference type="GO" id="GO:0005737">
    <property type="term" value="C:cytoplasm"/>
    <property type="evidence" value="ECO:0007669"/>
    <property type="project" value="UniProtKB-SubCell"/>
</dbReference>
<protein>
    <submittedName>
        <fullName evidence="8">Putative monodehydroascorbate reductase (NADH)</fullName>
        <ecNumber evidence="8">1.6.5.4</ecNumber>
    </submittedName>
</protein>
<keyword evidence="6" id="KW-0676">Redox-active center</keyword>
<evidence type="ECO:0000256" key="5">
    <source>
        <dbReference type="ARBA" id="ARBA00023157"/>
    </source>
</evidence>
<dbReference type="GO" id="GO:0016656">
    <property type="term" value="F:monodehydroascorbate reductase (NADH) activity"/>
    <property type="evidence" value="ECO:0007669"/>
    <property type="project" value="UniProtKB-EC"/>
</dbReference>
<reference evidence="9" key="1">
    <citation type="journal article" date="2018" name="Nat. Plants">
        <title>Whole-genome landscape of Medicago truncatula symbiotic genes.</title>
        <authorList>
            <person name="Pecrix Y."/>
            <person name="Staton S.E."/>
            <person name="Sallet E."/>
            <person name="Lelandais-Briere C."/>
            <person name="Moreau S."/>
            <person name="Carrere S."/>
            <person name="Blein T."/>
            <person name="Jardinaud M.F."/>
            <person name="Latrasse D."/>
            <person name="Zouine M."/>
            <person name="Zahm M."/>
            <person name="Kreplak J."/>
            <person name="Mayjonade B."/>
            <person name="Satge C."/>
            <person name="Perez M."/>
            <person name="Cauet S."/>
            <person name="Marande W."/>
            <person name="Chantry-Darmon C."/>
            <person name="Lopez-Roques C."/>
            <person name="Bouchez O."/>
            <person name="Berard A."/>
            <person name="Debelle F."/>
            <person name="Munos S."/>
            <person name="Bendahmane A."/>
            <person name="Berges H."/>
            <person name="Niebel A."/>
            <person name="Buitink J."/>
            <person name="Frugier F."/>
            <person name="Benhamed M."/>
            <person name="Crespi M."/>
            <person name="Gouzy J."/>
            <person name="Gamas P."/>
        </authorList>
    </citation>
    <scope>NUCLEOTIDE SEQUENCE [LARGE SCALE GENOMIC DNA]</scope>
    <source>
        <strain evidence="9">cv. Jemalong A17</strain>
    </source>
</reference>
<evidence type="ECO:0000259" key="7">
    <source>
        <dbReference type="Pfam" id="PF00085"/>
    </source>
</evidence>